<comment type="caution">
    <text evidence="1">The sequence shown here is derived from an EMBL/GenBank/DDBJ whole genome shotgun (WGS) entry which is preliminary data.</text>
</comment>
<reference evidence="1 2" key="1">
    <citation type="submission" date="2015-06" db="EMBL/GenBank/DDBJ databases">
        <title>Improved classification and identification of acetic acid bacteria using matrix-assisted laser desorption/ionization time-of-flight mass spectrometry; Gluconobacter nephelii and Gluconobacter uchimurae are later heterotypic synonyms of Gluconobacter japonicus and Gluconobacter oxydans, respectively.</title>
        <authorList>
            <person name="Li L."/>
            <person name="Cleenwerck I."/>
            <person name="De Vuyst L."/>
            <person name="Vandamme P."/>
        </authorList>
    </citation>
    <scope>NUCLEOTIDE SEQUENCE [LARGE SCALE GENOMIC DNA]</scope>
    <source>
        <strain evidence="1 2">LMG 1768</strain>
    </source>
</reference>
<protein>
    <submittedName>
        <fullName evidence="1">Uncharacterized protein</fullName>
    </submittedName>
</protein>
<organism evidence="1 2">
    <name type="scientific">Gluconobacter albidus</name>
    <dbReference type="NCBI Taxonomy" id="318683"/>
    <lineage>
        <taxon>Bacteria</taxon>
        <taxon>Pseudomonadati</taxon>
        <taxon>Pseudomonadota</taxon>
        <taxon>Alphaproteobacteria</taxon>
        <taxon>Acetobacterales</taxon>
        <taxon>Acetobacteraceae</taxon>
        <taxon>Gluconobacter</taxon>
    </lineage>
</organism>
<gene>
    <name evidence="1" type="ORF">AD945_01800</name>
</gene>
<dbReference type="EMBL" id="LHZR01000076">
    <property type="protein sequence ID" value="KXV50541.1"/>
    <property type="molecule type" value="Genomic_DNA"/>
</dbReference>
<dbReference type="OrthoDB" id="7261162at2"/>
<sequence>MALQSDRILVRADGPRLRPFGLVVATGQTVFRGSIAIVFSDGTIAPAGTATPSGLTVAPQTAGIATHFQSNVANPQVMSGQYGPAPVELDRGTYALPFDTAPTWDKLGSPVYAVDDETVSLTETPSGGSARTLVGTFAGLDETGTPFVTL</sequence>
<accession>A0A149TMS0</accession>
<name>A0A149TMS0_9PROT</name>
<proteinExistence type="predicted"/>
<evidence type="ECO:0000313" key="1">
    <source>
        <dbReference type="EMBL" id="KXV50541.1"/>
    </source>
</evidence>
<dbReference type="RefSeq" id="WP_062106008.1">
    <property type="nucleotide sequence ID" value="NZ_LHZR01000076.1"/>
</dbReference>
<evidence type="ECO:0000313" key="2">
    <source>
        <dbReference type="Proteomes" id="UP000075636"/>
    </source>
</evidence>
<dbReference type="AlphaFoldDB" id="A0A149TMS0"/>
<dbReference type="Proteomes" id="UP000075636">
    <property type="component" value="Unassembled WGS sequence"/>
</dbReference>
<dbReference type="PATRIC" id="fig|318683.6.peg.2444"/>